<proteinExistence type="predicted"/>
<keyword evidence="1" id="KW-0812">Transmembrane</keyword>
<protein>
    <submittedName>
        <fullName evidence="2">Uncharacterized protein</fullName>
    </submittedName>
</protein>
<keyword evidence="1" id="KW-0472">Membrane</keyword>
<dbReference type="PATRIC" id="fig|1461583.4.peg.2349"/>
<keyword evidence="1" id="KW-1133">Transmembrane helix</keyword>
<evidence type="ECO:0000313" key="2">
    <source>
        <dbReference type="EMBL" id="CEA05379.1"/>
    </source>
</evidence>
<dbReference type="HOGENOM" id="CLU_3382567_0_0_9"/>
<organism evidence="2">
    <name type="scientific">Metalysinibacillus saudimassiliensis</name>
    <dbReference type="NCBI Taxonomy" id="1461583"/>
    <lineage>
        <taxon>Bacteria</taxon>
        <taxon>Bacillati</taxon>
        <taxon>Bacillota</taxon>
        <taxon>Bacilli</taxon>
        <taxon>Bacillales</taxon>
        <taxon>Caryophanaceae</taxon>
        <taxon>Metalysinibacillus</taxon>
    </lineage>
</organism>
<sequence>MVARTAFRTVVLTVAMILFVPIIVLWGRAAVRD</sequence>
<reference evidence="2" key="1">
    <citation type="submission" date="2014-07" db="EMBL/GenBank/DDBJ databases">
        <authorList>
            <person name="Urmite Genomes Urmite Genomes"/>
        </authorList>
    </citation>
    <scope>NUCLEOTIDE SEQUENCE</scope>
    <source>
        <strain evidence="2">13S34_air</strain>
    </source>
</reference>
<dbReference type="EMBL" id="LN483077">
    <property type="protein sequence ID" value="CEA05379.1"/>
    <property type="molecule type" value="Genomic_DNA"/>
</dbReference>
<accession>A0A078MGC7</accession>
<dbReference type="AlphaFoldDB" id="A0A078MGC7"/>
<name>A0A078MGC7_9BACL</name>
<evidence type="ECO:0000256" key="1">
    <source>
        <dbReference type="SAM" id="Phobius"/>
    </source>
</evidence>
<feature type="transmembrane region" description="Helical" evidence="1">
    <location>
        <begin position="6"/>
        <end position="27"/>
    </location>
</feature>
<gene>
    <name evidence="2" type="ORF">BN1050_02432</name>
</gene>